<evidence type="ECO:0000256" key="3">
    <source>
        <dbReference type="ARBA" id="ARBA00023163"/>
    </source>
</evidence>
<evidence type="ECO:0000256" key="1">
    <source>
        <dbReference type="ARBA" id="ARBA00023015"/>
    </source>
</evidence>
<evidence type="ECO:0000313" key="5">
    <source>
        <dbReference type="EMBL" id="MBW9094986.1"/>
    </source>
</evidence>
<feature type="domain" description="HTH lacI-type" evidence="4">
    <location>
        <begin position="9"/>
        <end position="65"/>
    </location>
</feature>
<protein>
    <submittedName>
        <fullName evidence="5">LacI family DNA-binding transcriptional regulator</fullName>
    </submittedName>
</protein>
<dbReference type="RefSeq" id="WP_220301693.1">
    <property type="nucleotide sequence ID" value="NZ_JAEUAW010000012.1"/>
</dbReference>
<keyword evidence="1" id="KW-0805">Transcription regulation</keyword>
<dbReference type="PROSITE" id="PS50932">
    <property type="entry name" value="HTH_LACI_2"/>
    <property type="match status" value="1"/>
</dbReference>
<dbReference type="Gene3D" id="3.40.50.2300">
    <property type="match status" value="2"/>
</dbReference>
<dbReference type="InterPro" id="IPR000843">
    <property type="entry name" value="HTH_LacI"/>
</dbReference>
<proteinExistence type="predicted"/>
<evidence type="ECO:0000259" key="4">
    <source>
        <dbReference type="PROSITE" id="PS50932"/>
    </source>
</evidence>
<dbReference type="Proteomes" id="UP001196843">
    <property type="component" value="Unassembled WGS sequence"/>
</dbReference>
<keyword evidence="6" id="KW-1185">Reference proteome</keyword>
<evidence type="ECO:0000313" key="6">
    <source>
        <dbReference type="Proteomes" id="UP001196843"/>
    </source>
</evidence>
<comment type="caution">
    <text evidence="5">The sequence shown here is derived from an EMBL/GenBank/DDBJ whole genome shotgun (WGS) entry which is preliminary data.</text>
</comment>
<dbReference type="GO" id="GO:0003677">
    <property type="term" value="F:DNA binding"/>
    <property type="evidence" value="ECO:0007669"/>
    <property type="project" value="UniProtKB-KW"/>
</dbReference>
<dbReference type="SUPFAM" id="SSF47413">
    <property type="entry name" value="lambda repressor-like DNA-binding domains"/>
    <property type="match status" value="1"/>
</dbReference>
<name>A0ABS7HPU6_9MICO</name>
<dbReference type="Pfam" id="PF13377">
    <property type="entry name" value="Peripla_BP_3"/>
    <property type="match status" value="1"/>
</dbReference>
<dbReference type="EMBL" id="JAEUAW010000012">
    <property type="protein sequence ID" value="MBW9094986.1"/>
    <property type="molecule type" value="Genomic_DNA"/>
</dbReference>
<dbReference type="Gene3D" id="1.10.260.40">
    <property type="entry name" value="lambda repressor-like DNA-binding domains"/>
    <property type="match status" value="1"/>
</dbReference>
<dbReference type="PANTHER" id="PTHR30146:SF153">
    <property type="entry name" value="LACTOSE OPERON REPRESSOR"/>
    <property type="match status" value="1"/>
</dbReference>
<dbReference type="SMART" id="SM00354">
    <property type="entry name" value="HTH_LACI"/>
    <property type="match status" value="1"/>
</dbReference>
<dbReference type="InterPro" id="IPR046335">
    <property type="entry name" value="LacI/GalR-like_sensor"/>
</dbReference>
<keyword evidence="2 5" id="KW-0238">DNA-binding</keyword>
<accession>A0ABS7HPU6</accession>
<gene>
    <name evidence="5" type="ORF">JNB62_14960</name>
</gene>
<dbReference type="CDD" id="cd01392">
    <property type="entry name" value="HTH_LacI"/>
    <property type="match status" value="1"/>
</dbReference>
<dbReference type="InterPro" id="IPR010982">
    <property type="entry name" value="Lambda_DNA-bd_dom_sf"/>
</dbReference>
<dbReference type="SUPFAM" id="SSF53822">
    <property type="entry name" value="Periplasmic binding protein-like I"/>
    <property type="match status" value="1"/>
</dbReference>
<evidence type="ECO:0000256" key="2">
    <source>
        <dbReference type="ARBA" id="ARBA00023125"/>
    </source>
</evidence>
<keyword evidence="3" id="KW-0804">Transcription</keyword>
<dbReference type="PANTHER" id="PTHR30146">
    <property type="entry name" value="LACI-RELATED TRANSCRIPTIONAL REPRESSOR"/>
    <property type="match status" value="1"/>
</dbReference>
<reference evidence="5 6" key="1">
    <citation type="journal article" date="2021" name="MBio">
        <title>Poor Competitiveness of Bradyrhizobium in Pigeon Pea Root Colonization in Indian Soils.</title>
        <authorList>
            <person name="Chalasani D."/>
            <person name="Basu A."/>
            <person name="Pullabhotla S.V.S.R.N."/>
            <person name="Jorrin B."/>
            <person name="Neal A.L."/>
            <person name="Poole P.S."/>
            <person name="Podile A.R."/>
            <person name="Tkacz A."/>
        </authorList>
    </citation>
    <scope>NUCLEOTIDE SEQUENCE [LARGE SCALE GENOMIC DNA]</scope>
    <source>
        <strain evidence="5 6">HU14</strain>
    </source>
</reference>
<dbReference type="InterPro" id="IPR028082">
    <property type="entry name" value="Peripla_BP_I"/>
</dbReference>
<dbReference type="Pfam" id="PF00356">
    <property type="entry name" value="LacI"/>
    <property type="match status" value="1"/>
</dbReference>
<sequence length="328" mass="34826">MPTTTAKRVTAADVARSLGLSRATVGFVLNDTPGQKISEATRERVIAEAKRLGYRANTAARALASGRSRIVLLVMPDWPLDHNLRTNLDEASLALDEAGYSLVTMTPHSGGRAQPLWETLNPDVVMGLTPFTREQIARFRAAGVEHIVPDTSREDGTVLDELSDGPALQVRHLAERGRTRLAYAASPDPRLADLRDLRLASARAEVARTPSVELVDVVEVDAAAAPDRLHRLVAAGVDGVVAYNDDVAAQLLRAALRAGVAVPDDLAIVGHDDTPLAALLVPSLTSVRVDIAGLGRYFAQMALTAAAGAPVPADIPRATTEIIARETT</sequence>
<organism evidence="5 6">
    <name type="scientific">Microbacterium jejuense</name>
    <dbReference type="NCBI Taxonomy" id="1263637"/>
    <lineage>
        <taxon>Bacteria</taxon>
        <taxon>Bacillati</taxon>
        <taxon>Actinomycetota</taxon>
        <taxon>Actinomycetes</taxon>
        <taxon>Micrococcales</taxon>
        <taxon>Microbacteriaceae</taxon>
        <taxon>Microbacterium</taxon>
    </lineage>
</organism>